<name>A0A6G5QGW8_9BACT</name>
<dbReference type="RefSeq" id="WP_171993856.1">
    <property type="nucleotide sequence ID" value="NZ_CP012542.1"/>
</dbReference>
<dbReference type="AlphaFoldDB" id="A0A6G5QGW8"/>
<proteinExistence type="predicted"/>
<reference evidence="1 2" key="1">
    <citation type="submission" date="2016-07" db="EMBL/GenBank/DDBJ databases">
        <title>Comparative genomics of the Campylobacter concisus group.</title>
        <authorList>
            <person name="Miller W.G."/>
            <person name="Yee E."/>
            <person name="Chapman M.H."/>
            <person name="Huynh S."/>
            <person name="Bono J.L."/>
            <person name="On S.L.W."/>
            <person name="StLeger J."/>
            <person name="Foster G."/>
            <person name="Parker C.T."/>
        </authorList>
    </citation>
    <scope>NUCLEOTIDE SEQUENCE [LARGE SCALE GENOMIC DNA]</scope>
    <source>
        <strain evidence="1 2">CCUG 21559</strain>
    </source>
</reference>
<evidence type="ECO:0000313" key="1">
    <source>
        <dbReference type="EMBL" id="QCD44935.1"/>
    </source>
</evidence>
<evidence type="ECO:0008006" key="3">
    <source>
        <dbReference type="Google" id="ProtNLM"/>
    </source>
</evidence>
<sequence>MSYIPILKYKEKMDLKVLNTLYDDIDDLIPMVEVFKKESLNLEKLDKEREIYLNLELDISFNECVEIFEEIYETHKNIIPVINSKHSFNSLSKKDVINSIKNLLKIGFKQYAVKIDNIHNLYIQDQMELALLMFDDFSKVKFFLDIDYAYKYRLSTIVSDFKKCIKFLQENISEDISDFVLCGSVVSVSSKNYDNGKNIVENDLYKAFMQLKTSSVINLYYADYNIDEKDRLTDDNTPVYGFYPTIKYTLPNSDILVLKSEEYKTHQEYPRLASIIKELKEYSKNHCKGCMYIDEVESTGSPATWKLNMMIHHIKTMTELI</sequence>
<dbReference type="EMBL" id="CP012542">
    <property type="protein sequence ID" value="QCD44935.1"/>
    <property type="molecule type" value="Genomic_DNA"/>
</dbReference>
<organism evidence="1 2">
    <name type="scientific">Campylobacter mucosalis CCUG 21559</name>
    <dbReference type="NCBI Taxonomy" id="1032067"/>
    <lineage>
        <taxon>Bacteria</taxon>
        <taxon>Pseudomonadati</taxon>
        <taxon>Campylobacterota</taxon>
        <taxon>Epsilonproteobacteria</taxon>
        <taxon>Campylobacterales</taxon>
        <taxon>Campylobacteraceae</taxon>
        <taxon>Campylobacter</taxon>
    </lineage>
</organism>
<accession>A0A6G5QGW8</accession>
<dbReference type="Proteomes" id="UP000503264">
    <property type="component" value="Chromosome"/>
</dbReference>
<dbReference type="InterPro" id="IPR025683">
    <property type="entry name" value="Protein_beta"/>
</dbReference>
<evidence type="ECO:0000313" key="2">
    <source>
        <dbReference type="Proteomes" id="UP000503264"/>
    </source>
</evidence>
<protein>
    <recommendedName>
        <fullName evidence="3">Beta family protein</fullName>
    </recommendedName>
</protein>
<keyword evidence="2" id="KW-1185">Reference proteome</keyword>
<gene>
    <name evidence="1" type="ORF">CMUC_1161</name>
</gene>
<dbReference type="Pfam" id="PF14350">
    <property type="entry name" value="Beta_protein"/>
    <property type="match status" value="1"/>
</dbReference>